<keyword evidence="2 10" id="KW-0813">Transport</keyword>
<accession>A0ABY1NWP5</accession>
<evidence type="ECO:0000313" key="11">
    <source>
        <dbReference type="EMBL" id="SMP19483.1"/>
    </source>
</evidence>
<feature type="chain" id="PRO_5045000238" description="Porin" evidence="10">
    <location>
        <begin position="22"/>
        <end position="397"/>
    </location>
</feature>
<name>A0ABY1NWP5_9HYPH</name>
<keyword evidence="4 10" id="KW-0812">Transmembrane</keyword>
<evidence type="ECO:0000256" key="6">
    <source>
        <dbReference type="ARBA" id="ARBA00023065"/>
    </source>
</evidence>
<evidence type="ECO:0000256" key="5">
    <source>
        <dbReference type="ARBA" id="ARBA00022729"/>
    </source>
</evidence>
<keyword evidence="8 10" id="KW-0472">Membrane</keyword>
<proteinExistence type="inferred from homology"/>
<dbReference type="RefSeq" id="WP_155189568.1">
    <property type="nucleotide sequence ID" value="NZ_BAAAEA010000003.1"/>
</dbReference>
<gene>
    <name evidence="11" type="ORF">SAMN06265374_2035</name>
</gene>
<keyword evidence="6 10" id="KW-0406">Ion transport</keyword>
<evidence type="ECO:0000256" key="10">
    <source>
        <dbReference type="RuleBase" id="RU364005"/>
    </source>
</evidence>
<comment type="domain">
    <text evidence="10">Consists of 16-stranded beta-barrel sheets, with large surface-exposed loops, that form a transmembrane pore at the center of each barrel. The pore is partially ocluded by a peptide loop that folds into the pore lumen.</text>
</comment>
<evidence type="ECO:0000256" key="9">
    <source>
        <dbReference type="ARBA" id="ARBA00023237"/>
    </source>
</evidence>
<keyword evidence="9 10" id="KW-0998">Cell outer membrane</keyword>
<comment type="function">
    <text evidence="10">Forms passive diffusion pores that allow small molecular weight hydrophilic materials across the outer membrane.</text>
</comment>
<comment type="caution">
    <text evidence="11">The sequence shown here is derived from an EMBL/GenBank/DDBJ whole genome shotgun (WGS) entry which is preliminary data.</text>
</comment>
<evidence type="ECO:0000256" key="2">
    <source>
        <dbReference type="ARBA" id="ARBA00022448"/>
    </source>
</evidence>
<keyword evidence="12" id="KW-1185">Reference proteome</keyword>
<reference evidence="11 12" key="1">
    <citation type="submission" date="2017-05" db="EMBL/GenBank/DDBJ databases">
        <authorList>
            <person name="Varghese N."/>
            <person name="Submissions S."/>
        </authorList>
    </citation>
    <scope>NUCLEOTIDE SEQUENCE [LARGE SCALE GENOMIC DNA]</scope>
    <source>
        <strain evidence="11 12">DSM 15949</strain>
    </source>
</reference>
<sequence length="397" mass="41691">MKLKSLMLGVAAAATATTAQAADLPVAPEPVDYVRICDAYGARFFYIPGTETCLRVAGRLRTQVTVNNVLEDGDWSTRDSDGITWETRGYVRLDARTATEFGDLRTFISISQAATNGAEAANFDVAYIQWGGLKAGYDGSLFQHYTGQVFKGSLTRNWSDNTINQINYTAAFGNGFYAAFGLEDQDDRFNLGGTVATSGGGTLTVGEGGTRMPDFVAAIGVTQGWGAAKLSGALHQSVPNTVHNSVGFSGEDTLGWAVGASVLFNLDMLSSGSNVFFQGFYADGALNYIGYTPVIDNIGDDTATGYSLSAGVYFQATPTIGLALDGSYADVEAASDTVGGVVVSQADATRYAIAGSVQWAPVSGLAIGADIGYANEDIDGAGDTDELVFGVRMQRDF</sequence>
<keyword evidence="7 10" id="KW-0626">Porin</keyword>
<dbReference type="EMBL" id="FXTT01000002">
    <property type="protein sequence ID" value="SMP19483.1"/>
    <property type="molecule type" value="Genomic_DNA"/>
</dbReference>
<dbReference type="Proteomes" id="UP001157914">
    <property type="component" value="Unassembled WGS sequence"/>
</dbReference>
<evidence type="ECO:0000256" key="4">
    <source>
        <dbReference type="ARBA" id="ARBA00022692"/>
    </source>
</evidence>
<comment type="similarity">
    <text evidence="1 10">Belongs to the alphaproteobacteria porin family.</text>
</comment>
<evidence type="ECO:0000256" key="7">
    <source>
        <dbReference type="ARBA" id="ARBA00023114"/>
    </source>
</evidence>
<evidence type="ECO:0000256" key="3">
    <source>
        <dbReference type="ARBA" id="ARBA00022452"/>
    </source>
</evidence>
<dbReference type="InterPro" id="IPR003684">
    <property type="entry name" value="Porin_alphabac"/>
</dbReference>
<feature type="signal peptide" evidence="10">
    <location>
        <begin position="1"/>
        <end position="21"/>
    </location>
</feature>
<comment type="subcellular location">
    <subcellularLocation>
        <location evidence="10">Cell outer membrane</location>
        <topology evidence="10">Multi-pass membrane protein</topology>
    </subcellularLocation>
</comment>
<organism evidence="11 12">
    <name type="scientific">Roseibium denhamense</name>
    <dbReference type="NCBI Taxonomy" id="76305"/>
    <lineage>
        <taxon>Bacteria</taxon>
        <taxon>Pseudomonadati</taxon>
        <taxon>Pseudomonadota</taxon>
        <taxon>Alphaproteobacteria</taxon>
        <taxon>Hyphomicrobiales</taxon>
        <taxon>Stappiaceae</taxon>
        <taxon>Roseibium</taxon>
    </lineage>
</organism>
<dbReference type="Pfam" id="PF02530">
    <property type="entry name" value="Porin_2"/>
    <property type="match status" value="1"/>
</dbReference>
<dbReference type="SUPFAM" id="SSF56935">
    <property type="entry name" value="Porins"/>
    <property type="match status" value="1"/>
</dbReference>
<evidence type="ECO:0000256" key="8">
    <source>
        <dbReference type="ARBA" id="ARBA00023136"/>
    </source>
</evidence>
<evidence type="ECO:0000313" key="12">
    <source>
        <dbReference type="Proteomes" id="UP001157914"/>
    </source>
</evidence>
<keyword evidence="5 10" id="KW-0732">Signal</keyword>
<protein>
    <recommendedName>
        <fullName evidence="10">Porin</fullName>
    </recommendedName>
</protein>
<keyword evidence="3 10" id="KW-1134">Transmembrane beta strand</keyword>
<evidence type="ECO:0000256" key="1">
    <source>
        <dbReference type="ARBA" id="ARBA00009521"/>
    </source>
</evidence>